<keyword evidence="10" id="KW-0106">Calcium</keyword>
<feature type="repeat" description="Hemopexin" evidence="12">
    <location>
        <begin position="485"/>
        <end position="528"/>
    </location>
</feature>
<name>A0A0B6Z285_9EUPU</name>
<feature type="binding site" evidence="10">
    <location>
        <position position="371"/>
    </location>
    <ligand>
        <name>Ca(2+)</name>
        <dbReference type="ChEBI" id="CHEBI:29108"/>
        <label>3</label>
    </ligand>
</feature>
<feature type="binding site" evidence="10">
    <location>
        <position position="367"/>
    </location>
    <ligand>
        <name>Ca(2+)</name>
        <dbReference type="ChEBI" id="CHEBI:29108"/>
        <label>2</label>
    </ligand>
</feature>
<dbReference type="Pfam" id="PF00413">
    <property type="entry name" value="Peptidase_M10"/>
    <property type="match status" value="1"/>
</dbReference>
<dbReference type="InterPro" id="IPR021190">
    <property type="entry name" value="Pept_M10A"/>
</dbReference>
<feature type="repeat" description="Hemopexin" evidence="12">
    <location>
        <begin position="582"/>
        <end position="629"/>
    </location>
</feature>
<dbReference type="Gene3D" id="2.110.10.10">
    <property type="entry name" value="Hemopexin-like domain"/>
    <property type="match status" value="1"/>
</dbReference>
<reference evidence="15" key="1">
    <citation type="submission" date="2014-12" db="EMBL/GenBank/DDBJ databases">
        <title>Insight into the proteome of Arion vulgaris.</title>
        <authorList>
            <person name="Aradska J."/>
            <person name="Bulat T."/>
            <person name="Smidak R."/>
            <person name="Sarate P."/>
            <person name="Gangsoo J."/>
            <person name="Sialana F."/>
            <person name="Bilban M."/>
            <person name="Lubec G."/>
        </authorList>
    </citation>
    <scope>NUCLEOTIDE SEQUENCE</scope>
    <source>
        <tissue evidence="15">Skin</tissue>
    </source>
</reference>
<dbReference type="InterPro" id="IPR000585">
    <property type="entry name" value="Hemopexin-like_dom"/>
</dbReference>
<dbReference type="FunFam" id="2.110.10.10:FF:000005">
    <property type="entry name" value="Stromelysin-3 preproprotein"/>
    <property type="match status" value="1"/>
</dbReference>
<feature type="binding site" evidence="10">
    <location>
        <position position="392"/>
    </location>
    <ligand>
        <name>Zn(2+)</name>
        <dbReference type="ChEBI" id="CHEBI:29105"/>
        <label>2</label>
        <note>catalytic</note>
    </ligand>
</feature>
<sequence>MKHSDKGVNNVLAEPDTVTLEKLTMVPASSQCSNDQHREDSWWQNSQLSCQHNQQSCNIPTVYPSTICYTSSLLHQTQFEVCTFGDAAETVHDISDSSFIESDHGNISDTNLSNIIMCPEVAVHCGSTCRHARSTYSKTNGAMVLRGSILARYSHLPVLIACLIVLVGYCESRSLNDADKRYREMHTSAVKYLAMFGYLKGPSRETQNLRSQEDLTRAIKGLQRAGGIPQTGVLDVRTETLMTKPRCGNTDDFLDDVKVASENEEDGFKFRRKRYTVATSKWQHTNITFRFVNYTPDMPQAKTRQIISDALKVWSAATPLSFTEVRDSNADMMVMFASQYHSDGYPFDGKGMVLGHAFFPGPGKGGDTHFDDDENWTTNSSDGVDLFMVAAHEFGHALGLAHSGDPSSLMYPWYMGFEGKFQLPEDDFRGITSLYGSSEKDRNFDVKVNLIPNSSNPTYRPNTPDIEPTKTFTNEADTNPADPCNSPIDAITVIRTEIFIFIGKWFWRLDSRKVITKPVEIHQFWYGLPKHLSKIDAVFERPDNKIVFFSGDRYWVFNANHLINGFPSEGRPITEFNIPADVKSINAAFVWGYNKRTYLVSGDMYWKMNVNNTFVEYDYPRDLGTWKGVPVPVDAAFKDLTGKTIFFQGLDFWEFYDMRMRVTNGYPKRISQHWLNCGGVAQRVEQINGSDIMDRTKDDSENHDSEENSNRGSNGTNSCLLCPFSVLVLTVVLLVSKFMTKTCA</sequence>
<feature type="binding site" evidence="10">
    <location>
        <position position="365"/>
    </location>
    <ligand>
        <name>Ca(2+)</name>
        <dbReference type="ChEBI" id="CHEBI:29108"/>
        <label>2</label>
    </ligand>
</feature>
<dbReference type="PANTHER" id="PTHR10201:SF308">
    <property type="entry name" value="MATRIX METALLOPROTEINASE 2"/>
    <property type="match status" value="1"/>
</dbReference>
<keyword evidence="8" id="KW-0865">Zymogen</keyword>
<evidence type="ECO:0000256" key="10">
    <source>
        <dbReference type="PIRSR" id="PIRSR621190-2"/>
    </source>
</evidence>
<protein>
    <recommendedName>
        <fullName evidence="14">Peptidase metallopeptidase domain-containing protein</fullName>
    </recommendedName>
</protein>
<dbReference type="InterPro" id="IPR036375">
    <property type="entry name" value="Hemopexin-like_dom_sf"/>
</dbReference>
<dbReference type="InterPro" id="IPR033739">
    <property type="entry name" value="M10A_MMP"/>
</dbReference>
<dbReference type="SUPFAM" id="SSF50923">
    <property type="entry name" value="Hemopexin-like domain"/>
    <property type="match status" value="1"/>
</dbReference>
<feature type="binding site" evidence="10">
    <location>
        <position position="348"/>
    </location>
    <ligand>
        <name>Ca(2+)</name>
        <dbReference type="ChEBI" id="CHEBI:29108"/>
        <label>3</label>
    </ligand>
</feature>
<dbReference type="Gene3D" id="3.40.390.10">
    <property type="entry name" value="Collagenase (Catalytic Domain)"/>
    <property type="match status" value="1"/>
</dbReference>
<gene>
    <name evidence="15" type="primary">ORF44015</name>
</gene>
<dbReference type="InterPro" id="IPR002477">
    <property type="entry name" value="Peptidoglycan-bd-like"/>
</dbReference>
<feature type="short sequence motif" description="Cysteine switch" evidence="11">
    <location>
        <begin position="245"/>
        <end position="257"/>
    </location>
</feature>
<dbReference type="InterPro" id="IPR024079">
    <property type="entry name" value="MetalloPept_cat_dom_sf"/>
</dbReference>
<dbReference type="EMBL" id="HACG01015176">
    <property type="protein sequence ID" value="CEK62041.1"/>
    <property type="molecule type" value="Transcribed_RNA"/>
</dbReference>
<feature type="binding site" evidence="10">
    <location>
        <position position="402"/>
    </location>
    <ligand>
        <name>Zn(2+)</name>
        <dbReference type="ChEBI" id="CHEBI:29105"/>
        <label>2</label>
        <note>catalytic</note>
    </ligand>
</feature>
<feature type="compositionally biased region" description="Basic and acidic residues" evidence="13">
    <location>
        <begin position="692"/>
        <end position="709"/>
    </location>
</feature>
<dbReference type="GO" id="GO:0008270">
    <property type="term" value="F:zinc ion binding"/>
    <property type="evidence" value="ECO:0007669"/>
    <property type="project" value="InterPro"/>
</dbReference>
<feature type="binding site" evidence="10">
    <location>
        <position position="349"/>
    </location>
    <ligand>
        <name>Ca(2+)</name>
        <dbReference type="ChEBI" id="CHEBI:29108"/>
        <label>3</label>
    </ligand>
</feature>
<evidence type="ECO:0000256" key="8">
    <source>
        <dbReference type="ARBA" id="ARBA00023145"/>
    </source>
</evidence>
<feature type="repeat" description="Hemopexin" evidence="12">
    <location>
        <begin position="532"/>
        <end position="580"/>
    </location>
</feature>
<evidence type="ECO:0000259" key="14">
    <source>
        <dbReference type="SMART" id="SM00235"/>
    </source>
</evidence>
<dbReference type="MEROPS" id="M10.013"/>
<dbReference type="AlphaFoldDB" id="A0A0B6Z285"/>
<feature type="domain" description="Peptidase metallopeptidase" evidence="14">
    <location>
        <begin position="278"/>
        <end position="437"/>
    </location>
</feature>
<feature type="binding site" evidence="10">
    <location>
        <position position="489"/>
    </location>
    <ligand>
        <name>Ca(2+)</name>
        <dbReference type="ChEBI" id="CHEBI:29108"/>
        <label>4</label>
    </ligand>
</feature>
<feature type="binding site" evidence="10">
    <location>
        <position position="396"/>
    </location>
    <ligand>
        <name>Zn(2+)</name>
        <dbReference type="ChEBI" id="CHEBI:29105"/>
        <label>2</label>
        <note>catalytic</note>
    </ligand>
</feature>
<evidence type="ECO:0000256" key="3">
    <source>
        <dbReference type="ARBA" id="ARBA00022723"/>
    </source>
</evidence>
<keyword evidence="3 10" id="KW-0479">Metal-binding</keyword>
<feature type="binding site" evidence="10">
    <location>
        <position position="341"/>
    </location>
    <ligand>
        <name>Zn(2+)</name>
        <dbReference type="ChEBI" id="CHEBI:29105"/>
        <label>1</label>
    </ligand>
</feature>
<dbReference type="InterPro" id="IPR006026">
    <property type="entry name" value="Peptidase_Metallo"/>
</dbReference>
<feature type="binding site" evidence="10">
    <location>
        <position position="588"/>
    </location>
    <ligand>
        <name>Ca(2+)</name>
        <dbReference type="ChEBI" id="CHEBI:29108"/>
        <label>5</label>
    </ligand>
</feature>
<dbReference type="Pfam" id="PF01471">
    <property type="entry name" value="PG_binding_1"/>
    <property type="match status" value="1"/>
</dbReference>
<keyword evidence="2" id="KW-0645">Protease</keyword>
<dbReference type="GO" id="GO:0030574">
    <property type="term" value="P:collagen catabolic process"/>
    <property type="evidence" value="ECO:0007669"/>
    <property type="project" value="TreeGrafter"/>
</dbReference>
<dbReference type="InterPro" id="IPR018487">
    <property type="entry name" value="Hemopexin-like_repeat"/>
</dbReference>
<dbReference type="Pfam" id="PF00045">
    <property type="entry name" value="Hemopexin"/>
    <property type="match status" value="4"/>
</dbReference>
<evidence type="ECO:0000256" key="6">
    <source>
        <dbReference type="ARBA" id="ARBA00022833"/>
    </source>
</evidence>
<feature type="binding site" evidence="10">
    <location>
        <position position="372"/>
    </location>
    <ligand>
        <name>Ca(2+)</name>
        <dbReference type="ChEBI" id="CHEBI:29108"/>
        <label>1</label>
    </ligand>
</feature>
<dbReference type="CDD" id="cd00094">
    <property type="entry name" value="HX"/>
    <property type="match status" value="1"/>
</dbReference>
<dbReference type="GO" id="GO:0004222">
    <property type="term" value="F:metalloendopeptidase activity"/>
    <property type="evidence" value="ECO:0007669"/>
    <property type="project" value="InterPro"/>
</dbReference>
<evidence type="ECO:0000256" key="2">
    <source>
        <dbReference type="ARBA" id="ARBA00022670"/>
    </source>
</evidence>
<dbReference type="GO" id="GO:0005615">
    <property type="term" value="C:extracellular space"/>
    <property type="evidence" value="ECO:0007669"/>
    <property type="project" value="TreeGrafter"/>
</dbReference>
<evidence type="ECO:0000256" key="1">
    <source>
        <dbReference type="ARBA" id="ARBA00010370"/>
    </source>
</evidence>
<feature type="binding site" evidence="10">
    <location>
        <position position="297"/>
    </location>
    <ligand>
        <name>Ca(2+)</name>
        <dbReference type="ChEBI" id="CHEBI:29108"/>
        <label>1</label>
    </ligand>
</feature>
<feature type="repeat" description="Hemopexin" evidence="12">
    <location>
        <begin position="630"/>
        <end position="677"/>
    </location>
</feature>
<evidence type="ECO:0000256" key="11">
    <source>
        <dbReference type="PIRSR" id="PIRSR621190-5"/>
    </source>
</evidence>
<feature type="binding site" evidence="10">
    <location>
        <position position="343"/>
    </location>
    <ligand>
        <name>Zn(2+)</name>
        <dbReference type="ChEBI" id="CHEBI:29105"/>
        <label>1</label>
    </ligand>
</feature>
<organism evidence="15">
    <name type="scientific">Arion vulgaris</name>
    <dbReference type="NCBI Taxonomy" id="1028688"/>
    <lineage>
        <taxon>Eukaryota</taxon>
        <taxon>Metazoa</taxon>
        <taxon>Spiralia</taxon>
        <taxon>Lophotrochozoa</taxon>
        <taxon>Mollusca</taxon>
        <taxon>Gastropoda</taxon>
        <taxon>Heterobranchia</taxon>
        <taxon>Euthyneura</taxon>
        <taxon>Panpulmonata</taxon>
        <taxon>Eupulmonata</taxon>
        <taxon>Stylommatophora</taxon>
        <taxon>Helicina</taxon>
        <taxon>Arionoidea</taxon>
        <taxon>Arionidae</taxon>
        <taxon>Arion</taxon>
    </lineage>
</organism>
<dbReference type="PROSITE" id="PS51642">
    <property type="entry name" value="HEMOPEXIN_2"/>
    <property type="match status" value="4"/>
</dbReference>
<dbReference type="SUPFAM" id="SSF47090">
    <property type="entry name" value="PGBD-like"/>
    <property type="match status" value="1"/>
</dbReference>
<feature type="binding site" evidence="10">
    <location>
        <position position="331"/>
    </location>
    <ligand>
        <name>Ca(2+)</name>
        <dbReference type="ChEBI" id="CHEBI:29108"/>
        <label>2</label>
    </ligand>
</feature>
<evidence type="ECO:0000256" key="12">
    <source>
        <dbReference type="PROSITE-ProRule" id="PRU01011"/>
    </source>
</evidence>
<feature type="binding site" description="in inhibited form" evidence="10">
    <location>
        <position position="247"/>
    </location>
    <ligand>
        <name>Zn(2+)</name>
        <dbReference type="ChEBI" id="CHEBI:29105"/>
        <label>2</label>
        <note>catalytic</note>
    </ligand>
</feature>
<feature type="binding site" evidence="10">
    <location>
        <position position="356"/>
    </location>
    <ligand>
        <name>Zn(2+)</name>
        <dbReference type="ChEBI" id="CHEBI:29105"/>
        <label>1</label>
    </ligand>
</feature>
<evidence type="ECO:0000256" key="13">
    <source>
        <dbReference type="SAM" id="MobiDB-lite"/>
    </source>
</evidence>
<keyword evidence="5" id="KW-0378">Hydrolase</keyword>
<feature type="binding site" evidence="10">
    <location>
        <position position="536"/>
    </location>
    <ligand>
        <name>Ca(2+)</name>
        <dbReference type="ChEBI" id="CHEBI:29108"/>
        <label>4</label>
    </ligand>
</feature>
<feature type="binding site" evidence="10">
    <location>
        <position position="410"/>
    </location>
    <ligand>
        <name>Zn(2+)</name>
        <dbReference type="ChEBI" id="CHEBI:29105"/>
        <label>2</label>
        <note>catalytic</note>
    </ligand>
</feature>
<accession>A0A0B6Z285</accession>
<comment type="similarity">
    <text evidence="1">Belongs to the peptidase M10A family.</text>
</comment>
<dbReference type="InterPro" id="IPR001818">
    <property type="entry name" value="Pept_M10_metallopeptidase"/>
</dbReference>
<dbReference type="FunFam" id="3.40.390.10:FF:000022">
    <property type="entry name" value="Matrix metalloproteinase 1, isoform C"/>
    <property type="match status" value="1"/>
</dbReference>
<feature type="binding site" evidence="10">
    <location>
        <position position="374"/>
    </location>
    <ligand>
        <name>Ca(2+)</name>
        <dbReference type="ChEBI" id="CHEBI:29108"/>
        <label>1</label>
    </ligand>
</feature>
<dbReference type="CDD" id="cd04278">
    <property type="entry name" value="ZnMc_MMP"/>
    <property type="match status" value="1"/>
</dbReference>
<dbReference type="GO" id="GO:0031012">
    <property type="term" value="C:extracellular matrix"/>
    <property type="evidence" value="ECO:0007669"/>
    <property type="project" value="InterPro"/>
</dbReference>
<feature type="active site" evidence="9">
    <location>
        <position position="393"/>
    </location>
</feature>
<evidence type="ECO:0000313" key="15">
    <source>
        <dbReference type="EMBL" id="CEK62041.1"/>
    </source>
</evidence>
<keyword evidence="6 10" id="KW-0862">Zinc</keyword>
<dbReference type="SUPFAM" id="SSF55486">
    <property type="entry name" value="Metalloproteases ('zincins'), catalytic domain"/>
    <property type="match status" value="1"/>
</dbReference>
<feature type="binding site" evidence="10">
    <location>
        <position position="374"/>
    </location>
    <ligand>
        <name>Ca(2+)</name>
        <dbReference type="ChEBI" id="CHEBI:29108"/>
        <label>3</label>
    </ligand>
</feature>
<dbReference type="GO" id="GO:0006508">
    <property type="term" value="P:proteolysis"/>
    <property type="evidence" value="ECO:0007669"/>
    <property type="project" value="UniProtKB-KW"/>
</dbReference>
<evidence type="ECO:0000256" key="9">
    <source>
        <dbReference type="PIRSR" id="PIRSR621190-1"/>
    </source>
</evidence>
<keyword evidence="7" id="KW-0482">Metalloprotease</keyword>
<feature type="region of interest" description="Disordered" evidence="13">
    <location>
        <begin position="691"/>
        <end position="714"/>
    </location>
</feature>
<feature type="binding site" evidence="10">
    <location>
        <position position="491"/>
    </location>
    <ligand>
        <name>Ca(2+)</name>
        <dbReference type="ChEBI" id="CHEBI:29108"/>
        <label>5</label>
    </ligand>
</feature>
<dbReference type="InterPro" id="IPR036365">
    <property type="entry name" value="PGBD-like_sf"/>
</dbReference>
<comment type="cofactor">
    <cofactor evidence="10">
        <name>Ca(2+)</name>
        <dbReference type="ChEBI" id="CHEBI:29108"/>
    </cofactor>
    <text evidence="10">Can bind about 5 Ca(2+) ions per subunit.</text>
</comment>
<evidence type="ECO:0000256" key="5">
    <source>
        <dbReference type="ARBA" id="ARBA00022801"/>
    </source>
</evidence>
<dbReference type="GO" id="GO:0030198">
    <property type="term" value="P:extracellular matrix organization"/>
    <property type="evidence" value="ECO:0007669"/>
    <property type="project" value="TreeGrafter"/>
</dbReference>
<evidence type="ECO:0000256" key="4">
    <source>
        <dbReference type="ARBA" id="ARBA00022737"/>
    </source>
</evidence>
<dbReference type="PANTHER" id="PTHR10201">
    <property type="entry name" value="MATRIX METALLOPROTEINASE"/>
    <property type="match status" value="1"/>
</dbReference>
<dbReference type="PRINTS" id="PR00138">
    <property type="entry name" value="MATRIXIN"/>
</dbReference>
<dbReference type="SMART" id="SM00235">
    <property type="entry name" value="ZnMc"/>
    <property type="match status" value="1"/>
</dbReference>
<evidence type="ECO:0000256" key="7">
    <source>
        <dbReference type="ARBA" id="ARBA00023049"/>
    </source>
</evidence>
<dbReference type="SMART" id="SM00120">
    <property type="entry name" value="HX"/>
    <property type="match status" value="4"/>
</dbReference>
<proteinExistence type="inferred from homology"/>
<feature type="binding site" evidence="10">
    <location>
        <position position="369"/>
    </location>
    <ligand>
        <name>Zn(2+)</name>
        <dbReference type="ChEBI" id="CHEBI:29105"/>
        <label>1</label>
    </ligand>
</feature>
<feature type="binding site" evidence="10">
    <location>
        <position position="634"/>
    </location>
    <ligand>
        <name>Ca(2+)</name>
        <dbReference type="ChEBI" id="CHEBI:29108"/>
        <label>4</label>
    </ligand>
</feature>
<comment type="cofactor">
    <cofactor evidence="10">
        <name>Zn(2+)</name>
        <dbReference type="ChEBI" id="CHEBI:29105"/>
    </cofactor>
    <text evidence="10">Binds 2 Zn(2+) ions per subunit.</text>
</comment>
<keyword evidence="4" id="KW-0677">Repeat</keyword>